<organism evidence="1">
    <name type="scientific">Anguilla anguilla</name>
    <name type="common">European freshwater eel</name>
    <name type="synonym">Muraena anguilla</name>
    <dbReference type="NCBI Taxonomy" id="7936"/>
    <lineage>
        <taxon>Eukaryota</taxon>
        <taxon>Metazoa</taxon>
        <taxon>Chordata</taxon>
        <taxon>Craniata</taxon>
        <taxon>Vertebrata</taxon>
        <taxon>Euteleostomi</taxon>
        <taxon>Actinopterygii</taxon>
        <taxon>Neopterygii</taxon>
        <taxon>Teleostei</taxon>
        <taxon>Anguilliformes</taxon>
        <taxon>Anguillidae</taxon>
        <taxon>Anguilla</taxon>
    </lineage>
</organism>
<dbReference type="EMBL" id="GBXM01043775">
    <property type="protein sequence ID" value="JAH64802.1"/>
    <property type="molecule type" value="Transcribed_RNA"/>
</dbReference>
<reference evidence="1" key="2">
    <citation type="journal article" date="2015" name="Fish Shellfish Immunol.">
        <title>Early steps in the European eel (Anguilla anguilla)-Vibrio vulnificus interaction in the gills: Role of the RtxA13 toxin.</title>
        <authorList>
            <person name="Callol A."/>
            <person name="Pajuelo D."/>
            <person name="Ebbesson L."/>
            <person name="Teles M."/>
            <person name="MacKenzie S."/>
            <person name="Amaro C."/>
        </authorList>
    </citation>
    <scope>NUCLEOTIDE SEQUENCE</scope>
</reference>
<proteinExistence type="predicted"/>
<name>A0A0E9UGB5_ANGAN</name>
<evidence type="ECO:0000313" key="1">
    <source>
        <dbReference type="EMBL" id="JAH64802.1"/>
    </source>
</evidence>
<protein>
    <submittedName>
        <fullName evidence="1">Uncharacterized protein</fullName>
    </submittedName>
</protein>
<accession>A0A0E9UGB5</accession>
<reference evidence="1" key="1">
    <citation type="submission" date="2014-11" db="EMBL/GenBank/DDBJ databases">
        <authorList>
            <person name="Amaro Gonzalez C."/>
        </authorList>
    </citation>
    <scope>NUCLEOTIDE SEQUENCE</scope>
</reference>
<sequence length="11" mass="1278">MITTADPFWVP</sequence>